<dbReference type="Pfam" id="PF10334">
    <property type="entry name" value="BRE4"/>
    <property type="match status" value="1"/>
</dbReference>
<feature type="transmembrane region" description="Helical" evidence="2">
    <location>
        <begin position="164"/>
        <end position="182"/>
    </location>
</feature>
<dbReference type="STRING" id="436010.A0A167TEV7"/>
<dbReference type="SUPFAM" id="SSF81383">
    <property type="entry name" value="F-box domain"/>
    <property type="match status" value="1"/>
</dbReference>
<dbReference type="AlphaFoldDB" id="A0A167TEV7"/>
<evidence type="ECO:0000259" key="3">
    <source>
        <dbReference type="Pfam" id="PF10334"/>
    </source>
</evidence>
<dbReference type="PANTHER" id="PTHR37994:SF3">
    <property type="entry name" value="ER TRANSPORTER 6TM N-TERMINAL DOMAIN-CONTAINING PROTEIN"/>
    <property type="match status" value="1"/>
</dbReference>
<protein>
    <recommendedName>
        <fullName evidence="3">DUF2421 domain-containing protein</fullName>
    </recommendedName>
</protein>
<feature type="transmembrane region" description="Helical" evidence="2">
    <location>
        <begin position="194"/>
        <end position="213"/>
    </location>
</feature>
<evidence type="ECO:0000256" key="1">
    <source>
        <dbReference type="SAM" id="MobiDB-lite"/>
    </source>
</evidence>
<accession>A0A167TEV7</accession>
<feature type="transmembrane region" description="Helical" evidence="2">
    <location>
        <begin position="69"/>
        <end position="89"/>
    </location>
</feature>
<feature type="region of interest" description="Disordered" evidence="1">
    <location>
        <begin position="533"/>
        <end position="559"/>
    </location>
</feature>
<evidence type="ECO:0000313" key="4">
    <source>
        <dbReference type="EMBL" id="KZP02868.1"/>
    </source>
</evidence>
<keyword evidence="2" id="KW-0472">Membrane</keyword>
<name>A0A167TEV7_9AGAM</name>
<reference evidence="4 5" key="1">
    <citation type="journal article" date="2016" name="Mol. Biol. Evol.">
        <title>Comparative Genomics of Early-Diverging Mushroom-Forming Fungi Provides Insights into the Origins of Lignocellulose Decay Capabilities.</title>
        <authorList>
            <person name="Nagy L.G."/>
            <person name="Riley R."/>
            <person name="Tritt A."/>
            <person name="Adam C."/>
            <person name="Daum C."/>
            <person name="Floudas D."/>
            <person name="Sun H."/>
            <person name="Yadav J.S."/>
            <person name="Pangilinan J."/>
            <person name="Larsson K.H."/>
            <person name="Matsuura K."/>
            <person name="Barry K."/>
            <person name="Labutti K."/>
            <person name="Kuo R."/>
            <person name="Ohm R.A."/>
            <person name="Bhattacharya S.S."/>
            <person name="Shirouzu T."/>
            <person name="Yoshinaga Y."/>
            <person name="Martin F.M."/>
            <person name="Grigoriev I.V."/>
            <person name="Hibbett D.S."/>
        </authorList>
    </citation>
    <scope>NUCLEOTIDE SEQUENCE [LARGE SCALE GENOMIC DNA]</scope>
    <source>
        <strain evidence="4 5">CBS 109695</strain>
    </source>
</reference>
<dbReference type="InterPro" id="IPR036047">
    <property type="entry name" value="F-box-like_dom_sf"/>
</dbReference>
<organism evidence="4 5">
    <name type="scientific">Athelia psychrophila</name>
    <dbReference type="NCBI Taxonomy" id="1759441"/>
    <lineage>
        <taxon>Eukaryota</taxon>
        <taxon>Fungi</taxon>
        <taxon>Dikarya</taxon>
        <taxon>Basidiomycota</taxon>
        <taxon>Agaricomycotina</taxon>
        <taxon>Agaricomycetes</taxon>
        <taxon>Agaricomycetidae</taxon>
        <taxon>Atheliales</taxon>
        <taxon>Atheliaceae</taxon>
        <taxon>Athelia</taxon>
    </lineage>
</organism>
<evidence type="ECO:0000313" key="5">
    <source>
        <dbReference type="Proteomes" id="UP000076532"/>
    </source>
</evidence>
<feature type="transmembrane region" description="Helical" evidence="2">
    <location>
        <begin position="101"/>
        <end position="119"/>
    </location>
</feature>
<sequence>MNNMHHLWLWLKTAEAMFTLKYVFVSFALWLPSVFYKTAHFYYAEKGLWALIMAQTTMNIYASDQIFNYVIRLIGSVGGAIIGLVTWYIGSGSSSTGNHYGLAASTAVFLVPVIWLRLFSPLQYQAGVLLGCATWALIIGYSWVDAHLIVVGAPGVGWPVAWKRLLLVIIGSAASFIVMMLPPTSGRKAVRLRNAGVITNISEIYSFLIATWIGTQTHRKKTSAAPPMWSQDFRVKLLALADQIQMLDQMTGLAKWEGSIRGKWPAEEYESLVQTESQMIGALAQVGSALGHLEDGWRITFLHSTNVLHPNFISDVMSMFGLIAQSLRTAEPMHQVLPQTLVERLFYHRHTSFMAPGSEKKDVVDVAEMESIDYMFYCAGLVGVYHILQSLDELHQTTKTLVGEVPLRGFYEWKNDSVVTMRPINEARRDRVLLLSTRLEAISATRHKLLRQLEDLDAEAGSVSLERNILHNLDVPISHIPDEVLAMIFEEGVRPRKHGHRFGVVLSHVSRRWRNVATTTPTLWTYLRLQEKPHDDDNDDDESHDEADGESHDEGDVESPELLREFTRACVFLSRSRLCPVDIYIEGFEDVTPEFIQLIGEHVGHCRELRTREVGVDCLDQLLECFSSKPIPLLTSIDLSSKNVLELPEQLFPHGAPRLTTIQLDSIKILDIHLHLAAFSSVTCLKLTAVDVDDSEGHSSFRDGLMALPSLHHLELQLHWFDVMPHHLPIVLPTIQFLHIDASDCHECLGPLISILHAASLATFSFTAWALPHVDFGDDLELHLPSLKHLILAESVVWGVGDFEMFAQTFPDIERLSLEILTDPDFDIIPGPWRKLQTIAISELEVLGEYYNFHSIVLEHQEAGHPIRQLMLPETWLLELDAEEPVKLRKLVVVEWYYVDWPTPFKREYLQD</sequence>
<dbReference type="InterPro" id="IPR032675">
    <property type="entry name" value="LRR_dom_sf"/>
</dbReference>
<dbReference type="SUPFAM" id="SSF52058">
    <property type="entry name" value="L domain-like"/>
    <property type="match status" value="1"/>
</dbReference>
<feature type="transmembrane region" description="Helical" evidence="2">
    <location>
        <begin position="126"/>
        <end position="144"/>
    </location>
</feature>
<feature type="compositionally biased region" description="Acidic residues" evidence="1">
    <location>
        <begin position="536"/>
        <end position="548"/>
    </location>
</feature>
<keyword evidence="2" id="KW-1133">Transmembrane helix</keyword>
<feature type="domain" description="DUF2421" evidence="3">
    <location>
        <begin position="183"/>
        <end position="404"/>
    </location>
</feature>
<gene>
    <name evidence="4" type="ORF">FIBSPDRAFT_1055597</name>
</gene>
<evidence type="ECO:0000256" key="2">
    <source>
        <dbReference type="SAM" id="Phobius"/>
    </source>
</evidence>
<dbReference type="Gene3D" id="3.80.10.10">
    <property type="entry name" value="Ribonuclease Inhibitor"/>
    <property type="match status" value="1"/>
</dbReference>
<keyword evidence="5" id="KW-1185">Reference proteome</keyword>
<dbReference type="OrthoDB" id="2274698at2759"/>
<dbReference type="Proteomes" id="UP000076532">
    <property type="component" value="Unassembled WGS sequence"/>
</dbReference>
<dbReference type="EMBL" id="KV418263">
    <property type="protein sequence ID" value="KZP02868.1"/>
    <property type="molecule type" value="Genomic_DNA"/>
</dbReference>
<keyword evidence="2" id="KW-0812">Transmembrane</keyword>
<dbReference type="PANTHER" id="PTHR37994">
    <property type="entry name" value="ARAE_2_N DOMAIN-CONTAINING PROTEIN-RELATED"/>
    <property type="match status" value="1"/>
</dbReference>
<dbReference type="Gene3D" id="1.20.1280.50">
    <property type="match status" value="1"/>
</dbReference>
<dbReference type="InterPro" id="IPR018820">
    <property type="entry name" value="BRE4-related_DUF2421"/>
</dbReference>
<proteinExistence type="predicted"/>